<name>A0A1H8BMN8_9ACTN</name>
<dbReference type="Proteomes" id="UP000198953">
    <property type="component" value="Unassembled WGS sequence"/>
</dbReference>
<sequence>MPGDSKCPATADAVVVLTDHDCFDYHLAEQVCTFIFDTRNRCRGPNIQRL</sequence>
<dbReference type="AlphaFoldDB" id="A0A1H8BMN8"/>
<keyword evidence="2" id="KW-1185">Reference proteome</keyword>
<gene>
    <name evidence="1" type="ORF">SAMN05660976_06134</name>
</gene>
<dbReference type="InterPro" id="IPR036220">
    <property type="entry name" value="UDP-Glc/GDP-Man_DH_C_sf"/>
</dbReference>
<dbReference type="EMBL" id="FOBF01000018">
    <property type="protein sequence ID" value="SEM84046.1"/>
    <property type="molecule type" value="Genomic_DNA"/>
</dbReference>
<evidence type="ECO:0000313" key="1">
    <source>
        <dbReference type="EMBL" id="SEM84046.1"/>
    </source>
</evidence>
<reference evidence="1 2" key="1">
    <citation type="submission" date="2016-10" db="EMBL/GenBank/DDBJ databases">
        <authorList>
            <person name="de Groot N.N."/>
        </authorList>
    </citation>
    <scope>NUCLEOTIDE SEQUENCE [LARGE SCALE GENOMIC DNA]</scope>
    <source>
        <strain evidence="1 2">DSM 43357</strain>
    </source>
</reference>
<dbReference type="SUPFAM" id="SSF52413">
    <property type="entry name" value="UDP-glucose/GDP-mannose dehydrogenase C-terminal domain"/>
    <property type="match status" value="1"/>
</dbReference>
<dbReference type="STRING" id="46177.SAMN05660976_06134"/>
<evidence type="ECO:0000313" key="2">
    <source>
        <dbReference type="Proteomes" id="UP000198953"/>
    </source>
</evidence>
<organism evidence="1 2">
    <name type="scientific">Nonomuraea pusilla</name>
    <dbReference type="NCBI Taxonomy" id="46177"/>
    <lineage>
        <taxon>Bacteria</taxon>
        <taxon>Bacillati</taxon>
        <taxon>Actinomycetota</taxon>
        <taxon>Actinomycetes</taxon>
        <taxon>Streptosporangiales</taxon>
        <taxon>Streptosporangiaceae</taxon>
        <taxon>Nonomuraea</taxon>
    </lineage>
</organism>
<protein>
    <submittedName>
        <fullName evidence="1">Uncharacterized protein</fullName>
    </submittedName>
</protein>
<accession>A0A1H8BMN8</accession>
<proteinExistence type="predicted"/>